<gene>
    <name evidence="2" type="ORF">HNR65_000085</name>
</gene>
<evidence type="ECO:0000313" key="2">
    <source>
        <dbReference type="EMBL" id="MBA2879778.1"/>
    </source>
</evidence>
<sequence>MRKSKRNLFLAGLLVLLLAFPAGAMAIELGPLDVGGAIRANYLIGDYEDEDPSAPSSAEDDGGNFVLDTFRINLDYEQDQWVGKAEYRFYDGYHFLHTGWMGYNFDEKSQLQVGVNRVPFGPGPYGVSQSWLFDQHYYVGLSDDMDLGAKYITSFGKLKMDFAYYVMDEGNYFGSTEDSSRYSYDVVNESGDGYEEEHQFNIRAVYPVEMGAVKTDLGGSLQYGMLDSNGPQDDGSHWAGSIHAVNKFNNWNLTAQLTYYDYDVEKPDGSTADLVQFGAYDFPTLVAAEAWIPAVSLSYYLETPQIDFLDYMIPYVEYSSIIKDESDFNDSEMWVLGAAWARGGWYIYTDLAYSNGNDFVGGEPFNDSYNNRFGDNPNDEWQYRFNINFGYYF</sequence>
<feature type="chain" id="PRO_5031227932" description="Phosphate-selective porin O and P" evidence="1">
    <location>
        <begin position="27"/>
        <end position="393"/>
    </location>
</feature>
<proteinExistence type="predicted"/>
<evidence type="ECO:0008006" key="4">
    <source>
        <dbReference type="Google" id="ProtNLM"/>
    </source>
</evidence>
<dbReference type="SUPFAM" id="SSF56935">
    <property type="entry name" value="Porins"/>
    <property type="match status" value="1"/>
</dbReference>
<evidence type="ECO:0000313" key="3">
    <source>
        <dbReference type="Proteomes" id="UP000525298"/>
    </source>
</evidence>
<evidence type="ECO:0000256" key="1">
    <source>
        <dbReference type="SAM" id="SignalP"/>
    </source>
</evidence>
<protein>
    <recommendedName>
        <fullName evidence="4">Phosphate-selective porin O and P</fullName>
    </recommendedName>
</protein>
<dbReference type="AlphaFoldDB" id="A0A7W0C5W2"/>
<organism evidence="2 3">
    <name type="scientific">Desulfosalsimonas propionicica</name>
    <dbReference type="NCBI Taxonomy" id="332175"/>
    <lineage>
        <taxon>Bacteria</taxon>
        <taxon>Pseudomonadati</taxon>
        <taxon>Thermodesulfobacteriota</taxon>
        <taxon>Desulfobacteria</taxon>
        <taxon>Desulfobacterales</taxon>
        <taxon>Desulfosalsimonadaceae</taxon>
        <taxon>Desulfosalsimonas</taxon>
    </lineage>
</organism>
<dbReference type="EMBL" id="JACDUS010000001">
    <property type="protein sequence ID" value="MBA2879778.1"/>
    <property type="molecule type" value="Genomic_DNA"/>
</dbReference>
<dbReference type="RefSeq" id="WP_181549477.1">
    <property type="nucleotide sequence ID" value="NZ_JACDUS010000001.1"/>
</dbReference>
<keyword evidence="3" id="KW-1185">Reference proteome</keyword>
<reference evidence="2 3" key="1">
    <citation type="submission" date="2020-07" db="EMBL/GenBank/DDBJ databases">
        <title>Genomic Encyclopedia of Type Strains, Phase IV (KMG-IV): sequencing the most valuable type-strain genomes for metagenomic binning, comparative biology and taxonomic classification.</title>
        <authorList>
            <person name="Goeker M."/>
        </authorList>
    </citation>
    <scope>NUCLEOTIDE SEQUENCE [LARGE SCALE GENOMIC DNA]</scope>
    <source>
        <strain evidence="2 3">DSM 17721</strain>
    </source>
</reference>
<comment type="caution">
    <text evidence="2">The sequence shown here is derived from an EMBL/GenBank/DDBJ whole genome shotgun (WGS) entry which is preliminary data.</text>
</comment>
<accession>A0A7W0C5W2</accession>
<keyword evidence="1" id="KW-0732">Signal</keyword>
<feature type="signal peptide" evidence="1">
    <location>
        <begin position="1"/>
        <end position="26"/>
    </location>
</feature>
<dbReference type="Proteomes" id="UP000525298">
    <property type="component" value="Unassembled WGS sequence"/>
</dbReference>
<name>A0A7W0C5W2_9BACT</name>